<feature type="compositionally biased region" description="Pro residues" evidence="2">
    <location>
        <begin position="269"/>
        <end position="281"/>
    </location>
</feature>
<organism evidence="3 4">
    <name type="scientific">Diaporthe helianthi</name>
    <dbReference type="NCBI Taxonomy" id="158607"/>
    <lineage>
        <taxon>Eukaryota</taxon>
        <taxon>Fungi</taxon>
        <taxon>Dikarya</taxon>
        <taxon>Ascomycota</taxon>
        <taxon>Pezizomycotina</taxon>
        <taxon>Sordariomycetes</taxon>
        <taxon>Sordariomycetidae</taxon>
        <taxon>Diaporthales</taxon>
        <taxon>Diaporthaceae</taxon>
        <taxon>Diaporthe</taxon>
    </lineage>
</organism>
<feature type="compositionally biased region" description="Low complexity" evidence="2">
    <location>
        <begin position="333"/>
        <end position="344"/>
    </location>
</feature>
<dbReference type="Gene3D" id="1.20.58.80">
    <property type="entry name" value="Phosphotransferase system, lactose/cellobiose-type IIA subunit"/>
    <property type="match status" value="1"/>
</dbReference>
<gene>
    <name evidence="3" type="ORF">DHEL01_v203626</name>
</gene>
<evidence type="ECO:0000313" key="3">
    <source>
        <dbReference type="EMBL" id="POS77977.1"/>
    </source>
</evidence>
<dbReference type="PANTHER" id="PTHR40130">
    <property type="entry name" value="EXPRESSED PROTEIN"/>
    <property type="match status" value="1"/>
</dbReference>
<feature type="coiled-coil region" evidence="1">
    <location>
        <begin position="524"/>
        <end position="565"/>
    </location>
</feature>
<feature type="region of interest" description="Disordered" evidence="2">
    <location>
        <begin position="145"/>
        <end position="205"/>
    </location>
</feature>
<protein>
    <submittedName>
        <fullName evidence="3">Uncharacterized protein</fullName>
    </submittedName>
</protein>
<dbReference type="OrthoDB" id="3197614at2759"/>
<reference evidence="3" key="1">
    <citation type="submission" date="2017-09" db="EMBL/GenBank/DDBJ databases">
        <title>Polyketide synthases of a Diaporthe helianthi virulent isolate.</title>
        <authorList>
            <person name="Baroncelli R."/>
        </authorList>
    </citation>
    <scope>NUCLEOTIDE SEQUENCE [LARGE SCALE GENOMIC DNA]</scope>
    <source>
        <strain evidence="3">7/96</strain>
    </source>
</reference>
<dbReference type="STRING" id="158607.A0A2P5I685"/>
<keyword evidence="1" id="KW-0175">Coiled coil</keyword>
<feature type="region of interest" description="Disordered" evidence="2">
    <location>
        <begin position="566"/>
        <end position="585"/>
    </location>
</feature>
<dbReference type="SUPFAM" id="SSF140361">
    <property type="entry name" value="MIT domain-like"/>
    <property type="match status" value="1"/>
</dbReference>
<proteinExistence type="predicted"/>
<sequence>MLPREDLSGSSGDKAAVDVEVGGVYVCCLFVFYVHDKLQHQQTLQDENTKGILLQCVATWAPVTTASGSGQATSHPTSLAFAHDHAKAASDATQTSDSTVAINEHTLAAGEFSNAAKATSSIEALRTLRLLEQHHQKLSELIKFSVDHPSKHANSEKHDRETGEKAEPIGSEASSGPVVASASKSAANIPGLTPQRRYPPSRELSSSIASNLASARGIRASRYRGQPLAPSISNDQAPGNVDVTARNTGSRTKMQHMLDSKTGKQKPSWVPPTQGPPPSSRPPSVDEAAETDPAPENTPSDDGFSRFYSTFGSIINRLSTPLAFAGLPLITEEPAAESPTPEVAPQKRDRGKAVPPPGEEPDLSKIYSGAALRALHRDGHAVNDSFYVVPTSGHTVSYANILNFDQKERRRAMVASIHEGEAETADDHDDDDFVDARESQASISSSTKRRVGKSQTERDLYNVIEELSTENASLKSMLDRVTKRLQLFEASAQHSRLALADSMRMARPGSPMSHSGGAQGQVTDEALKRRNQELEEELIAASKQFEVVDKENKRLRHNLDKYRDKWESLKAGAKARRGAAQSTDA</sequence>
<dbReference type="PANTHER" id="PTHR40130:SF1">
    <property type="entry name" value="SPINDLE POLE BODY-ASSOCIATED PROTEIN CUT12 DOMAIN-CONTAINING PROTEIN"/>
    <property type="match status" value="1"/>
</dbReference>
<keyword evidence="4" id="KW-1185">Reference proteome</keyword>
<dbReference type="InParanoid" id="A0A2P5I685"/>
<name>A0A2P5I685_DIAHE</name>
<comment type="caution">
    <text evidence="3">The sequence shown here is derived from an EMBL/GenBank/DDBJ whole genome shotgun (WGS) entry which is preliminary data.</text>
</comment>
<evidence type="ECO:0000256" key="2">
    <source>
        <dbReference type="SAM" id="MobiDB-lite"/>
    </source>
</evidence>
<accession>A0A2P5I685</accession>
<evidence type="ECO:0000256" key="1">
    <source>
        <dbReference type="SAM" id="Coils"/>
    </source>
</evidence>
<dbReference type="Proteomes" id="UP000094444">
    <property type="component" value="Unassembled WGS sequence"/>
</dbReference>
<feature type="region of interest" description="Disordered" evidence="2">
    <location>
        <begin position="226"/>
        <end position="304"/>
    </location>
</feature>
<dbReference type="AlphaFoldDB" id="A0A2P5I685"/>
<feature type="compositionally biased region" description="Basic and acidic residues" evidence="2">
    <location>
        <begin position="145"/>
        <end position="167"/>
    </location>
</feature>
<feature type="region of interest" description="Disordered" evidence="2">
    <location>
        <begin position="333"/>
        <end position="364"/>
    </location>
</feature>
<dbReference type="EMBL" id="MAVT02000224">
    <property type="protein sequence ID" value="POS77977.1"/>
    <property type="molecule type" value="Genomic_DNA"/>
</dbReference>
<evidence type="ECO:0000313" key="4">
    <source>
        <dbReference type="Proteomes" id="UP000094444"/>
    </source>
</evidence>